<dbReference type="eggNOG" id="COG1307">
    <property type="taxonomic scope" value="Bacteria"/>
</dbReference>
<comment type="caution">
    <text evidence="2">The sequence shown here is derived from an EMBL/GenBank/DDBJ whole genome shotgun (WGS) entry which is preliminary data.</text>
</comment>
<organism evidence="2 3">
    <name type="scientific">Dorea longicatena DSM 13814</name>
    <dbReference type="NCBI Taxonomy" id="411462"/>
    <lineage>
        <taxon>Bacteria</taxon>
        <taxon>Bacillati</taxon>
        <taxon>Bacillota</taxon>
        <taxon>Clostridia</taxon>
        <taxon>Lachnospirales</taxon>
        <taxon>Lachnospiraceae</taxon>
        <taxon>Dorea</taxon>
    </lineage>
</organism>
<dbReference type="PROSITE" id="PS51482">
    <property type="entry name" value="DEGV"/>
    <property type="match status" value="1"/>
</dbReference>
<dbReference type="PANTHER" id="PTHR33434:SF2">
    <property type="entry name" value="FATTY ACID-BINDING PROTEIN TM_1468"/>
    <property type="match status" value="1"/>
</dbReference>
<reference evidence="2 3" key="1">
    <citation type="submission" date="2007-03" db="EMBL/GenBank/DDBJ databases">
        <authorList>
            <person name="Fulton L."/>
            <person name="Clifton S."/>
            <person name="Fulton B."/>
            <person name="Xu J."/>
            <person name="Minx P."/>
            <person name="Pepin K.H."/>
            <person name="Johnson M."/>
            <person name="Thiruvilangam P."/>
            <person name="Bhonagiri V."/>
            <person name="Nash W.E."/>
            <person name="Mardis E.R."/>
            <person name="Wilson R.K."/>
        </authorList>
    </citation>
    <scope>NUCLEOTIDE SEQUENCE [LARGE SCALE GENOMIC DNA]</scope>
    <source>
        <strain evidence="2 3">DSM 13814</strain>
    </source>
</reference>
<dbReference type="InterPro" id="IPR003797">
    <property type="entry name" value="DegV"/>
</dbReference>
<dbReference type="AlphaFoldDB" id="A6BG20"/>
<dbReference type="PANTHER" id="PTHR33434">
    <property type="entry name" value="DEGV DOMAIN-CONTAINING PROTEIN DR_1986-RELATED"/>
    <property type="match status" value="1"/>
</dbReference>
<dbReference type="Proteomes" id="UP000004016">
    <property type="component" value="Unassembled WGS sequence"/>
</dbReference>
<protein>
    <submittedName>
        <fullName evidence="2">EDD domain protein, DegV family</fullName>
    </submittedName>
</protein>
<dbReference type="Pfam" id="PF02645">
    <property type="entry name" value="DegV"/>
    <property type="match status" value="1"/>
</dbReference>
<dbReference type="Gene3D" id="3.30.1180.10">
    <property type="match status" value="1"/>
</dbReference>
<dbReference type="NCBIfam" id="TIGR00762">
    <property type="entry name" value="DegV"/>
    <property type="match status" value="1"/>
</dbReference>
<evidence type="ECO:0000313" key="2">
    <source>
        <dbReference type="EMBL" id="EDM63231.1"/>
    </source>
</evidence>
<dbReference type="InterPro" id="IPR050270">
    <property type="entry name" value="DegV_domain_contain"/>
</dbReference>
<evidence type="ECO:0000256" key="1">
    <source>
        <dbReference type="ARBA" id="ARBA00023121"/>
    </source>
</evidence>
<dbReference type="HOGENOM" id="CLU_048251_4_2_9"/>
<dbReference type="GO" id="GO:0008289">
    <property type="term" value="F:lipid binding"/>
    <property type="evidence" value="ECO:0007669"/>
    <property type="project" value="UniProtKB-KW"/>
</dbReference>
<dbReference type="EMBL" id="AAXB02000005">
    <property type="protein sequence ID" value="EDM63231.1"/>
    <property type="molecule type" value="Genomic_DNA"/>
</dbReference>
<name>A6BG20_9FIRM</name>
<dbReference type="InterPro" id="IPR043168">
    <property type="entry name" value="DegV_C"/>
</dbReference>
<keyword evidence="1" id="KW-0446">Lipid-binding</keyword>
<gene>
    <name evidence="2" type="ORF">DORLON_01242</name>
</gene>
<dbReference type="Gene3D" id="3.40.50.10170">
    <property type="match status" value="1"/>
</dbReference>
<dbReference type="SUPFAM" id="SSF82549">
    <property type="entry name" value="DAK1/DegV-like"/>
    <property type="match status" value="1"/>
</dbReference>
<proteinExistence type="predicted"/>
<reference evidence="2 3" key="2">
    <citation type="submission" date="2007-04" db="EMBL/GenBank/DDBJ databases">
        <title>Draft genome sequence of Dorea longicatena (DSM 13814).</title>
        <authorList>
            <person name="Sudarsanam P."/>
            <person name="Ley R."/>
            <person name="Guruge J."/>
            <person name="Turnbaugh P.J."/>
            <person name="Mahowald M."/>
            <person name="Liep D."/>
            <person name="Gordon J."/>
        </authorList>
    </citation>
    <scope>NUCLEOTIDE SEQUENCE [LARGE SCALE GENOMIC DNA]</scope>
    <source>
        <strain evidence="2 3">DSM 13814</strain>
    </source>
</reference>
<evidence type="ECO:0000313" key="3">
    <source>
        <dbReference type="Proteomes" id="UP000004016"/>
    </source>
</evidence>
<accession>A6BG20</accession>
<sequence length="316" mass="35797">MYEKFIFTEHISREVMDMQKKVQIVSDGSLDLSQEITKEHDIEVVPFYVSFDSETYQKEMVELGVRDFYNEMVEHPDVFPKSSMPSVDDFYQVFEKSVKEQIPVICICITRKFSGSLQSATVAKEMIEEEYPDAKITLIDSTVNTVLQGLFVLEACRLRDMGLGYEEIVEKILPIRETGRIFFTIGSIDYLRHGGRIGKLAGIAAGALGIKPMITLKEGEIFSSGLARNRIKSMKKVVDMTKNYLDEIDAKPGEYNFCIGYGYDYDEAVRFREMIKDLIKERLGIDEIGIYQIGATIGVHTGPYPLGVGIIKKAEV</sequence>